<evidence type="ECO:0000313" key="13">
    <source>
        <dbReference type="Ensembl" id="ENSDLAP00005064592.1"/>
    </source>
</evidence>
<dbReference type="GeneTree" id="ENSGT00940000165179"/>
<dbReference type="GO" id="GO:0006644">
    <property type="term" value="P:phospholipid metabolic process"/>
    <property type="evidence" value="ECO:0007669"/>
    <property type="project" value="InterPro"/>
</dbReference>
<feature type="chain" id="PRO_5035945011" description="phospholipase A2" evidence="11">
    <location>
        <begin position="22"/>
        <end position="592"/>
    </location>
</feature>
<keyword evidence="11" id="KW-0732">Signal</keyword>
<keyword evidence="8" id="KW-0443">Lipid metabolism</keyword>
<comment type="subcellular location">
    <subcellularLocation>
        <location evidence="2">Secreted</location>
    </subcellularLocation>
</comment>
<dbReference type="InterPro" id="IPR016090">
    <property type="entry name" value="PLA2-like_dom"/>
</dbReference>
<dbReference type="PROSITE" id="PS00118">
    <property type="entry name" value="PA2_HIS"/>
    <property type="match status" value="1"/>
</dbReference>
<dbReference type="Ensembl" id="ENSDLAT00005088265.1">
    <property type="protein sequence ID" value="ENSDLAP00005064592.1"/>
    <property type="gene ID" value="ENSDLAG00005010022.2"/>
</dbReference>
<accession>A0A8P4G347</accession>
<dbReference type="InterPro" id="IPR033113">
    <property type="entry name" value="PLA2_histidine"/>
</dbReference>
<dbReference type="CDD" id="cd04704">
    <property type="entry name" value="PLA2_bee_venom_like"/>
    <property type="match status" value="1"/>
</dbReference>
<evidence type="ECO:0000256" key="2">
    <source>
        <dbReference type="ARBA" id="ARBA00004613"/>
    </source>
</evidence>
<keyword evidence="4" id="KW-0964">Secreted</keyword>
<keyword evidence="14" id="KW-1185">Reference proteome</keyword>
<dbReference type="PANTHER" id="PTHR12253">
    <property type="entry name" value="RH14732P"/>
    <property type="match status" value="1"/>
</dbReference>
<dbReference type="GO" id="GO:0005576">
    <property type="term" value="C:extracellular region"/>
    <property type="evidence" value="ECO:0007669"/>
    <property type="project" value="UniProtKB-SubCell"/>
</dbReference>
<feature type="compositionally biased region" description="Basic and acidic residues" evidence="10">
    <location>
        <begin position="306"/>
        <end position="319"/>
    </location>
</feature>
<keyword evidence="5" id="KW-0479">Metal-binding</keyword>
<organism evidence="13 14">
    <name type="scientific">Dicentrarchus labrax</name>
    <name type="common">European seabass</name>
    <name type="synonym">Morone labrax</name>
    <dbReference type="NCBI Taxonomy" id="13489"/>
    <lineage>
        <taxon>Eukaryota</taxon>
        <taxon>Metazoa</taxon>
        <taxon>Chordata</taxon>
        <taxon>Craniata</taxon>
        <taxon>Vertebrata</taxon>
        <taxon>Euteleostomi</taxon>
        <taxon>Actinopterygii</taxon>
        <taxon>Neopterygii</taxon>
        <taxon>Teleostei</taxon>
        <taxon>Neoteleostei</taxon>
        <taxon>Acanthomorphata</taxon>
        <taxon>Eupercaria</taxon>
        <taxon>Moronidae</taxon>
        <taxon>Dicentrarchus</taxon>
    </lineage>
</organism>
<evidence type="ECO:0000259" key="12">
    <source>
        <dbReference type="SMART" id="SM00085"/>
    </source>
</evidence>
<dbReference type="Proteomes" id="UP000694389">
    <property type="component" value="Unassembled WGS sequence"/>
</dbReference>
<evidence type="ECO:0000256" key="9">
    <source>
        <dbReference type="ARBA" id="ARBA00023157"/>
    </source>
</evidence>
<feature type="region of interest" description="Disordered" evidence="10">
    <location>
        <begin position="533"/>
        <end position="592"/>
    </location>
</feature>
<dbReference type="SUPFAM" id="SSF48619">
    <property type="entry name" value="Phospholipase A2, PLA2"/>
    <property type="match status" value="1"/>
</dbReference>
<dbReference type="GO" id="GO:0004623">
    <property type="term" value="F:phospholipase A2 activity"/>
    <property type="evidence" value="ECO:0007669"/>
    <property type="project" value="UniProtKB-EC"/>
</dbReference>
<evidence type="ECO:0000256" key="8">
    <source>
        <dbReference type="ARBA" id="ARBA00023098"/>
    </source>
</evidence>
<evidence type="ECO:0000256" key="4">
    <source>
        <dbReference type="ARBA" id="ARBA00022525"/>
    </source>
</evidence>
<evidence type="ECO:0000256" key="5">
    <source>
        <dbReference type="ARBA" id="ARBA00022723"/>
    </source>
</evidence>
<name>A0A8P4G347_DICLA</name>
<dbReference type="FunFam" id="1.20.90.10:FF:000002">
    <property type="entry name" value="Phospholipase A2 group III"/>
    <property type="match status" value="1"/>
</dbReference>
<comment type="cofactor">
    <cofactor evidence="1">
        <name>Ca(2+)</name>
        <dbReference type="ChEBI" id="CHEBI:29108"/>
    </cofactor>
</comment>
<feature type="region of interest" description="Disordered" evidence="10">
    <location>
        <begin position="349"/>
        <end position="418"/>
    </location>
</feature>
<evidence type="ECO:0000256" key="1">
    <source>
        <dbReference type="ARBA" id="ARBA00001913"/>
    </source>
</evidence>
<feature type="compositionally biased region" description="Polar residues" evidence="10">
    <location>
        <begin position="349"/>
        <end position="365"/>
    </location>
</feature>
<protein>
    <recommendedName>
        <fullName evidence="3">phospholipase A2</fullName>
        <ecNumber evidence="3">3.1.1.4</ecNumber>
    </recommendedName>
</protein>
<proteinExistence type="predicted"/>
<evidence type="ECO:0000256" key="3">
    <source>
        <dbReference type="ARBA" id="ARBA00013278"/>
    </source>
</evidence>
<dbReference type="GO" id="GO:0046872">
    <property type="term" value="F:metal ion binding"/>
    <property type="evidence" value="ECO:0007669"/>
    <property type="project" value="UniProtKB-KW"/>
</dbReference>
<reference evidence="13" key="1">
    <citation type="submission" date="2025-08" db="UniProtKB">
        <authorList>
            <consortium name="Ensembl"/>
        </authorList>
    </citation>
    <scope>IDENTIFICATION</scope>
</reference>
<feature type="domain" description="Phospholipase A2-like central" evidence="12">
    <location>
        <begin position="133"/>
        <end position="254"/>
    </location>
</feature>
<keyword evidence="7" id="KW-0106">Calcium</keyword>
<dbReference type="InterPro" id="IPR036444">
    <property type="entry name" value="PLipase_A2_dom_sf"/>
</dbReference>
<feature type="compositionally biased region" description="Polar residues" evidence="10">
    <location>
        <begin position="393"/>
        <end position="418"/>
    </location>
</feature>
<reference evidence="13" key="2">
    <citation type="submission" date="2025-09" db="UniProtKB">
        <authorList>
            <consortium name="Ensembl"/>
        </authorList>
    </citation>
    <scope>IDENTIFICATION</scope>
</reference>
<feature type="compositionally biased region" description="Polar residues" evidence="10">
    <location>
        <begin position="538"/>
        <end position="561"/>
    </location>
</feature>
<feature type="region of interest" description="Disordered" evidence="10">
    <location>
        <begin position="275"/>
        <end position="319"/>
    </location>
</feature>
<keyword evidence="9" id="KW-1015">Disulfide bond</keyword>
<sequence>MQSRYFLQLLFALSWLIVSMARDVIGSGHSCLTSSPADDGLTRVTFLREDAPGAHSLYLSLWSEDMRPVTCEVNTDPLVTERYLGLCGRSGTQGGEIPQRFNISMLLAPDAPCALVSSSAPELTRRRRSDGTEAKSRRKRSWIFPGTLWCGTGSKAVGYDQLGMFESTDRCCREHDHCLHVIPAFTRNYGVFNSKFFTVSHCDCDQRFRQCLIGANDTIASMVGYSFFSILQVPCFELKEQRRCTEMYWWGMCKVANNAPYAVFKSPLPFNTTDVTSQSGDNANNNKLKSSMGQRVTESPVMSTESPKHEHRCSYKDSPRGDIFYRRRTKGKGCKRHWKLYTAATQIPPTSRAHATTPSNETSLVHASKSSASMSNKKRAGRKKNNRKGLSARPTQRSHVPPRVSTSSIPQNLTTEEPTLQLHLPTAITAVTKTTKRRKNVPKKGHCCGFRMPLRGDTFQPHCKSCLERNMTTVTPSITTSGLPIKVTSLDTLKLKKTKKKPSKQDTLKPLWSTTTSAAPATRRLKTAAAIQKVGKPQKQSHLLRNNTSQEPMGRTKATNTHTDRGLKPNVALHKGDRQPALVWKPQTSGRM</sequence>
<evidence type="ECO:0000256" key="6">
    <source>
        <dbReference type="ARBA" id="ARBA00022801"/>
    </source>
</evidence>
<feature type="signal peptide" evidence="11">
    <location>
        <begin position="1"/>
        <end position="21"/>
    </location>
</feature>
<evidence type="ECO:0000256" key="11">
    <source>
        <dbReference type="SAM" id="SignalP"/>
    </source>
</evidence>
<dbReference type="GO" id="GO:0050482">
    <property type="term" value="P:arachidonate secretion"/>
    <property type="evidence" value="ECO:0007669"/>
    <property type="project" value="InterPro"/>
</dbReference>
<feature type="compositionally biased region" description="Basic residues" evidence="10">
    <location>
        <begin position="376"/>
        <end position="387"/>
    </location>
</feature>
<dbReference type="AlphaFoldDB" id="A0A8P4G347"/>
<dbReference type="Pfam" id="PF05826">
    <property type="entry name" value="Phospholip_A2_2"/>
    <property type="match status" value="1"/>
</dbReference>
<dbReference type="SMART" id="SM00085">
    <property type="entry name" value="PA2c"/>
    <property type="match status" value="1"/>
</dbReference>
<gene>
    <name evidence="13" type="primary">LOC127376517</name>
</gene>
<keyword evidence="6" id="KW-0378">Hydrolase</keyword>
<feature type="compositionally biased region" description="Polar residues" evidence="10">
    <location>
        <begin position="275"/>
        <end position="305"/>
    </location>
</feature>
<evidence type="ECO:0000256" key="7">
    <source>
        <dbReference type="ARBA" id="ARBA00022837"/>
    </source>
</evidence>
<evidence type="ECO:0000256" key="10">
    <source>
        <dbReference type="SAM" id="MobiDB-lite"/>
    </source>
</evidence>
<evidence type="ECO:0000313" key="14">
    <source>
        <dbReference type="Proteomes" id="UP000694389"/>
    </source>
</evidence>
<dbReference type="Gene3D" id="1.20.90.10">
    <property type="entry name" value="Phospholipase A2 domain"/>
    <property type="match status" value="1"/>
</dbReference>
<dbReference type="EC" id="3.1.1.4" evidence="3"/>